<dbReference type="Pfam" id="PF00849">
    <property type="entry name" value="PseudoU_synth_2"/>
    <property type="match status" value="1"/>
</dbReference>
<comment type="caution">
    <text evidence="6">The sequence shown here is derived from an EMBL/GenBank/DDBJ whole genome shotgun (WGS) entry which is preliminary data.</text>
</comment>
<dbReference type="EMBL" id="DVJP01000061">
    <property type="protein sequence ID" value="HIS76975.1"/>
    <property type="molecule type" value="Genomic_DNA"/>
</dbReference>
<evidence type="ECO:0000256" key="2">
    <source>
        <dbReference type="ARBA" id="ARBA00010876"/>
    </source>
</evidence>
<dbReference type="InterPro" id="IPR050188">
    <property type="entry name" value="RluA_PseudoU_synthase"/>
</dbReference>
<gene>
    <name evidence="6" type="ORF">IAB51_09230</name>
</gene>
<dbReference type="Gene3D" id="3.30.2350.10">
    <property type="entry name" value="Pseudouridine synthase"/>
    <property type="match status" value="1"/>
</dbReference>
<dbReference type="GO" id="GO:0003723">
    <property type="term" value="F:RNA binding"/>
    <property type="evidence" value="ECO:0007669"/>
    <property type="project" value="InterPro"/>
</dbReference>
<protein>
    <recommendedName>
        <fullName evidence="4">Pseudouridine synthase</fullName>
        <ecNumber evidence="4">5.4.99.-</ecNumber>
    </recommendedName>
</protein>
<evidence type="ECO:0000256" key="4">
    <source>
        <dbReference type="RuleBase" id="RU362028"/>
    </source>
</evidence>
<dbReference type="GO" id="GO:0140098">
    <property type="term" value="F:catalytic activity, acting on RNA"/>
    <property type="evidence" value="ECO:0007669"/>
    <property type="project" value="UniProtKB-ARBA"/>
</dbReference>
<dbReference type="InterPro" id="IPR006225">
    <property type="entry name" value="PsdUridine_synth_RluC/D"/>
</dbReference>
<reference evidence="6" key="2">
    <citation type="journal article" date="2021" name="PeerJ">
        <title>Extensive microbial diversity within the chicken gut microbiome revealed by metagenomics and culture.</title>
        <authorList>
            <person name="Gilroy R."/>
            <person name="Ravi A."/>
            <person name="Getino M."/>
            <person name="Pursley I."/>
            <person name="Horton D.L."/>
            <person name="Alikhan N.F."/>
            <person name="Baker D."/>
            <person name="Gharbi K."/>
            <person name="Hall N."/>
            <person name="Watson M."/>
            <person name="Adriaenssens E.M."/>
            <person name="Foster-Nyarko E."/>
            <person name="Jarju S."/>
            <person name="Secka A."/>
            <person name="Antonio M."/>
            <person name="Oren A."/>
            <person name="Chaudhuri R.R."/>
            <person name="La Ragione R."/>
            <person name="Hildebrand F."/>
            <person name="Pallen M.J."/>
        </authorList>
    </citation>
    <scope>NUCLEOTIDE SEQUENCE</scope>
    <source>
        <strain evidence="6">CHK199-13235</strain>
    </source>
</reference>
<dbReference type="Proteomes" id="UP000824002">
    <property type="component" value="Unassembled WGS sequence"/>
</dbReference>
<proteinExistence type="inferred from homology"/>
<comment type="function">
    <text evidence="4">Responsible for synthesis of pseudouridine from uracil.</text>
</comment>
<dbReference type="InterPro" id="IPR006145">
    <property type="entry name" value="PsdUridine_synth_RsuA/RluA"/>
</dbReference>
<dbReference type="AlphaFoldDB" id="A0A9D1FPH1"/>
<dbReference type="InterPro" id="IPR020103">
    <property type="entry name" value="PsdUridine_synth_cat_dom_sf"/>
</dbReference>
<dbReference type="SUPFAM" id="SSF55120">
    <property type="entry name" value="Pseudouridine synthase"/>
    <property type="match status" value="1"/>
</dbReference>
<dbReference type="CDD" id="cd02869">
    <property type="entry name" value="PseudoU_synth_RluA_like"/>
    <property type="match status" value="1"/>
</dbReference>
<dbReference type="GO" id="GO:0009982">
    <property type="term" value="F:pseudouridine synthase activity"/>
    <property type="evidence" value="ECO:0007669"/>
    <property type="project" value="InterPro"/>
</dbReference>
<dbReference type="PANTHER" id="PTHR21600:SF87">
    <property type="entry name" value="RNA PSEUDOURIDYLATE SYNTHASE DOMAIN-CONTAINING PROTEIN 1"/>
    <property type="match status" value="1"/>
</dbReference>
<sequence length="284" mass="31504">MRKFEYVVPPRFNGAKLQDFLKYAHRYSRRLIIELKRGGMAVNGAHRRMVDPVYTGDVVEIAFIEEGCDLVPNGSLKAPIVYEDDDLVIFDKPWNMSVHPAADGVDDSLGNYFAYLYENTLTFRPVSRLDKNTTGLCMSAKSTLSAGLLIGTVEKEYIAVAEGVLPEDSGTITIPIGRVEGSIILRKPDPDGQHAVTHYTIIDRTSAHTMVRVRLETGRTHQIRVHFAALGHPLAGDTLYGGHDDLIPRHALHCAKMAFPHPFTGEPIAVESPLPADMRDLMSR</sequence>
<feature type="active site" evidence="3">
    <location>
        <position position="130"/>
    </location>
</feature>
<dbReference type="PANTHER" id="PTHR21600">
    <property type="entry name" value="MITOCHONDRIAL RNA PSEUDOURIDINE SYNTHASE"/>
    <property type="match status" value="1"/>
</dbReference>
<evidence type="ECO:0000313" key="7">
    <source>
        <dbReference type="Proteomes" id="UP000824002"/>
    </source>
</evidence>
<comment type="similarity">
    <text evidence="2 4">Belongs to the pseudouridine synthase RluA family.</text>
</comment>
<dbReference type="GO" id="GO:0000455">
    <property type="term" value="P:enzyme-directed rRNA pseudouridine synthesis"/>
    <property type="evidence" value="ECO:0007669"/>
    <property type="project" value="TreeGrafter"/>
</dbReference>
<name>A0A9D1FPH1_9FIRM</name>
<dbReference type="EC" id="5.4.99.-" evidence="4"/>
<keyword evidence="4" id="KW-0413">Isomerase</keyword>
<organism evidence="6 7">
    <name type="scientific">Candidatus Merdivicinus excrementipullorum</name>
    <dbReference type="NCBI Taxonomy" id="2840867"/>
    <lineage>
        <taxon>Bacteria</taxon>
        <taxon>Bacillati</taxon>
        <taxon>Bacillota</taxon>
        <taxon>Clostridia</taxon>
        <taxon>Eubacteriales</taxon>
        <taxon>Oscillospiraceae</taxon>
        <taxon>Oscillospiraceae incertae sedis</taxon>
        <taxon>Candidatus Merdivicinus</taxon>
    </lineage>
</organism>
<evidence type="ECO:0000259" key="5">
    <source>
        <dbReference type="Pfam" id="PF00849"/>
    </source>
</evidence>
<evidence type="ECO:0000256" key="1">
    <source>
        <dbReference type="ARBA" id="ARBA00000073"/>
    </source>
</evidence>
<feature type="domain" description="Pseudouridine synthase RsuA/RluA-like" evidence="5">
    <location>
        <begin position="86"/>
        <end position="229"/>
    </location>
</feature>
<reference evidence="6" key="1">
    <citation type="submission" date="2020-10" db="EMBL/GenBank/DDBJ databases">
        <authorList>
            <person name="Gilroy R."/>
        </authorList>
    </citation>
    <scope>NUCLEOTIDE SEQUENCE</scope>
    <source>
        <strain evidence="6">CHK199-13235</strain>
    </source>
</reference>
<comment type="catalytic activity">
    <reaction evidence="1 4">
        <text>a uridine in RNA = a pseudouridine in RNA</text>
        <dbReference type="Rhea" id="RHEA:48348"/>
        <dbReference type="Rhea" id="RHEA-COMP:12068"/>
        <dbReference type="Rhea" id="RHEA-COMP:12069"/>
        <dbReference type="ChEBI" id="CHEBI:65314"/>
        <dbReference type="ChEBI" id="CHEBI:65315"/>
    </reaction>
</comment>
<evidence type="ECO:0000256" key="3">
    <source>
        <dbReference type="PIRSR" id="PIRSR606225-1"/>
    </source>
</evidence>
<dbReference type="NCBIfam" id="TIGR00005">
    <property type="entry name" value="rluA_subfam"/>
    <property type="match status" value="1"/>
</dbReference>
<evidence type="ECO:0000313" key="6">
    <source>
        <dbReference type="EMBL" id="HIS76975.1"/>
    </source>
</evidence>
<accession>A0A9D1FPH1</accession>